<evidence type="ECO:0000256" key="1">
    <source>
        <dbReference type="ARBA" id="ARBA00001139"/>
    </source>
</evidence>
<evidence type="ECO:0000313" key="13">
    <source>
        <dbReference type="Proteomes" id="UP000601108"/>
    </source>
</evidence>
<proteinExistence type="inferred from homology"/>
<organism evidence="12 13">
    <name type="scientific">Aquimarina muelleri</name>
    <dbReference type="NCBI Taxonomy" id="279356"/>
    <lineage>
        <taxon>Bacteria</taxon>
        <taxon>Pseudomonadati</taxon>
        <taxon>Bacteroidota</taxon>
        <taxon>Flavobacteriia</taxon>
        <taxon>Flavobacteriales</taxon>
        <taxon>Flavobacteriaceae</taxon>
        <taxon>Aquimarina</taxon>
    </lineage>
</organism>
<evidence type="ECO:0000256" key="3">
    <source>
        <dbReference type="ARBA" id="ARBA00005012"/>
    </source>
</evidence>
<evidence type="ECO:0000256" key="9">
    <source>
        <dbReference type="ARBA" id="ARBA00023002"/>
    </source>
</evidence>
<comment type="caution">
    <text evidence="12">The sequence shown here is derived from an EMBL/GenBank/DDBJ whole genome shotgun (WGS) entry which is preliminary data.</text>
</comment>
<evidence type="ECO:0000256" key="11">
    <source>
        <dbReference type="ARBA" id="ARBA00031550"/>
    </source>
</evidence>
<gene>
    <name evidence="12" type="ORF">GCM10007384_03590</name>
</gene>
<dbReference type="Proteomes" id="UP000601108">
    <property type="component" value="Unassembled WGS sequence"/>
</dbReference>
<comment type="cofactor">
    <cofactor evidence="2">
        <name>FAD</name>
        <dbReference type="ChEBI" id="CHEBI:57692"/>
    </cofactor>
</comment>
<dbReference type="GO" id="GO:0008924">
    <property type="term" value="F:L-malate dehydrogenase (quinone) activity"/>
    <property type="evidence" value="ECO:0007669"/>
    <property type="project" value="UniProtKB-EC"/>
</dbReference>
<comment type="pathway">
    <text evidence="3">Carbohydrate metabolism; tricarboxylic acid cycle; oxaloacetate from (S)-malate (quinone route): step 1/1.</text>
</comment>
<dbReference type="Pfam" id="PF06039">
    <property type="entry name" value="Mqo"/>
    <property type="match status" value="2"/>
</dbReference>
<evidence type="ECO:0000313" key="12">
    <source>
        <dbReference type="EMBL" id="GGX05178.1"/>
    </source>
</evidence>
<evidence type="ECO:0000256" key="7">
    <source>
        <dbReference type="ARBA" id="ARBA00022630"/>
    </source>
</evidence>
<keyword evidence="9" id="KW-0560">Oxidoreductase</keyword>
<protein>
    <recommendedName>
        <fullName evidence="5">malate dehydrogenase (quinone)</fullName>
        <ecNumber evidence="5">1.1.5.4</ecNumber>
    </recommendedName>
    <alternativeName>
        <fullName evidence="11">MQO</fullName>
    </alternativeName>
    <alternativeName>
        <fullName evidence="10">Malate dehydrogenase [quinone]</fullName>
    </alternativeName>
</protein>
<dbReference type="GO" id="GO:0006099">
    <property type="term" value="P:tricarboxylic acid cycle"/>
    <property type="evidence" value="ECO:0007669"/>
    <property type="project" value="UniProtKB-KW"/>
</dbReference>
<reference evidence="12 13" key="1">
    <citation type="journal article" date="2014" name="Int. J. Syst. Evol. Microbiol.">
        <title>Complete genome sequence of Corynebacterium casei LMG S-19264T (=DSM 44701T), isolated from a smear-ripened cheese.</title>
        <authorList>
            <consortium name="US DOE Joint Genome Institute (JGI-PGF)"/>
            <person name="Walter F."/>
            <person name="Albersmeier A."/>
            <person name="Kalinowski J."/>
            <person name="Ruckert C."/>
        </authorList>
    </citation>
    <scope>NUCLEOTIDE SEQUENCE [LARGE SCALE GENOMIC DNA]</scope>
    <source>
        <strain evidence="12 13">KCTC 12285</strain>
    </source>
</reference>
<evidence type="ECO:0000256" key="2">
    <source>
        <dbReference type="ARBA" id="ARBA00001974"/>
    </source>
</evidence>
<evidence type="ECO:0000256" key="5">
    <source>
        <dbReference type="ARBA" id="ARBA00013026"/>
    </source>
</evidence>
<evidence type="ECO:0000256" key="6">
    <source>
        <dbReference type="ARBA" id="ARBA00022532"/>
    </source>
</evidence>
<comment type="catalytic activity">
    <reaction evidence="1">
        <text>(S)-malate + a quinone = a quinol + oxaloacetate</text>
        <dbReference type="Rhea" id="RHEA:46012"/>
        <dbReference type="ChEBI" id="CHEBI:15589"/>
        <dbReference type="ChEBI" id="CHEBI:16452"/>
        <dbReference type="ChEBI" id="CHEBI:24646"/>
        <dbReference type="ChEBI" id="CHEBI:132124"/>
        <dbReference type="EC" id="1.1.5.4"/>
    </reaction>
</comment>
<dbReference type="RefSeq" id="WP_027410856.1">
    <property type="nucleotide sequence ID" value="NZ_BMWS01000002.1"/>
</dbReference>
<evidence type="ECO:0000256" key="4">
    <source>
        <dbReference type="ARBA" id="ARBA00006389"/>
    </source>
</evidence>
<dbReference type="AlphaFoldDB" id="A0A918N2S6"/>
<comment type="similarity">
    <text evidence="4">Belongs to the MQO family.</text>
</comment>
<accession>A0A918N2S6</accession>
<keyword evidence="13" id="KW-1185">Reference proteome</keyword>
<dbReference type="InterPro" id="IPR006231">
    <property type="entry name" value="MQO"/>
</dbReference>
<evidence type="ECO:0000256" key="8">
    <source>
        <dbReference type="ARBA" id="ARBA00022827"/>
    </source>
</evidence>
<evidence type="ECO:0000256" key="10">
    <source>
        <dbReference type="ARBA" id="ARBA00030660"/>
    </source>
</evidence>
<keyword evidence="6" id="KW-0816">Tricarboxylic acid cycle</keyword>
<dbReference type="EMBL" id="BMWS01000002">
    <property type="protein sequence ID" value="GGX05178.1"/>
    <property type="molecule type" value="Genomic_DNA"/>
</dbReference>
<dbReference type="EC" id="1.1.5.4" evidence="5"/>
<keyword evidence="7" id="KW-0285">Flavoprotein</keyword>
<name>A0A918N2S6_9FLAO</name>
<keyword evidence="8" id="KW-0274">FAD</keyword>
<sequence length="112" mass="12436">MSATLALRIKLLKPETNILILERLDQLAKGISAAWNNAGTGHSALCELNCCLEDRSTAPSIMLQVLEKAFPEILESADGAKKIKKFIPMYNTKITSGLFQEYLKNTKEILKL</sequence>